<feature type="domain" description="Amino acid permease/ SLC12A" evidence="7">
    <location>
        <begin position="53"/>
        <end position="252"/>
    </location>
</feature>
<dbReference type="GO" id="GO:0055085">
    <property type="term" value="P:transmembrane transport"/>
    <property type="evidence" value="ECO:0007669"/>
    <property type="project" value="InterPro"/>
</dbReference>
<dbReference type="EMBL" id="WIGN01000516">
    <property type="protein sequence ID" value="KAF6790000.1"/>
    <property type="molecule type" value="Genomic_DNA"/>
</dbReference>
<keyword evidence="5 6" id="KW-0472">Membrane</keyword>
<evidence type="ECO:0000256" key="1">
    <source>
        <dbReference type="ARBA" id="ARBA00004141"/>
    </source>
</evidence>
<keyword evidence="2" id="KW-0813">Transport</keyword>
<sequence length="338" mass="37455">MCFSIAAYAYVGVEIIAVSAIEARWRSPSQSSSATSQAQEPDIDGVRRSARNAVKFAAVLAPIAIGFAYTLSGLLASINLERCHYELSRLSWINNTEVDCRHNKYTGRDQDKKNSPSPFVIIAKAYDEDYLKTSLAEAFNVFILFTALTSTNTSLYVASRTLFGLTRNIDGSGIVSKSLSWFGKTDENRVPLRTMLLSALAFFWVPFVQQANGGFENGSSVGKFFEVLAQLGAVSVAIVWACQCLAYIRFHHCIPKHRKYLTGEGIDLARERKQGSVNYPFRSHLQPVLAHVALGGCLVVLVICNGAFLWKDFHPIPFLSGYLAVRMIAMLIRFQDES</sequence>
<evidence type="ECO:0000256" key="3">
    <source>
        <dbReference type="ARBA" id="ARBA00022692"/>
    </source>
</evidence>
<dbReference type="PANTHER" id="PTHR43495:SF5">
    <property type="entry name" value="GAMMA-AMINOBUTYRIC ACID PERMEASE"/>
    <property type="match status" value="1"/>
</dbReference>
<dbReference type="PANTHER" id="PTHR43495">
    <property type="entry name" value="GABA PERMEASE"/>
    <property type="match status" value="1"/>
</dbReference>
<evidence type="ECO:0000256" key="6">
    <source>
        <dbReference type="SAM" id="Phobius"/>
    </source>
</evidence>
<accession>A0A8H6IQC3</accession>
<evidence type="ECO:0000256" key="5">
    <source>
        <dbReference type="ARBA" id="ARBA00023136"/>
    </source>
</evidence>
<keyword evidence="9" id="KW-1185">Reference proteome</keyword>
<keyword evidence="4 6" id="KW-1133">Transmembrane helix</keyword>
<feature type="transmembrane region" description="Helical" evidence="6">
    <location>
        <begin position="288"/>
        <end position="310"/>
    </location>
</feature>
<dbReference type="GO" id="GO:0016020">
    <property type="term" value="C:membrane"/>
    <property type="evidence" value="ECO:0007669"/>
    <property type="project" value="UniProtKB-SubCell"/>
</dbReference>
<dbReference type="Pfam" id="PF00324">
    <property type="entry name" value="AA_permease"/>
    <property type="match status" value="1"/>
</dbReference>
<feature type="transmembrane region" description="Helical" evidence="6">
    <location>
        <begin position="138"/>
        <end position="158"/>
    </location>
</feature>
<feature type="transmembrane region" description="Helical" evidence="6">
    <location>
        <begin position="190"/>
        <end position="207"/>
    </location>
</feature>
<dbReference type="AlphaFoldDB" id="A0A8H6IQC3"/>
<comment type="subcellular location">
    <subcellularLocation>
        <location evidence="1">Membrane</location>
        <topology evidence="1">Multi-pass membrane protein</topology>
    </subcellularLocation>
</comment>
<name>A0A8H6IQC3_9PEZI</name>
<comment type="caution">
    <text evidence="8">The sequence shown here is derived from an EMBL/GenBank/DDBJ whole genome shotgun (WGS) entry which is preliminary data.</text>
</comment>
<dbReference type="InterPro" id="IPR004841">
    <property type="entry name" value="AA-permease/SLC12A_dom"/>
</dbReference>
<feature type="transmembrane region" description="Helical" evidence="6">
    <location>
        <begin position="227"/>
        <end position="248"/>
    </location>
</feature>
<dbReference type="Proteomes" id="UP000652219">
    <property type="component" value="Unassembled WGS sequence"/>
</dbReference>
<evidence type="ECO:0000256" key="4">
    <source>
        <dbReference type="ARBA" id="ARBA00022989"/>
    </source>
</evidence>
<evidence type="ECO:0000259" key="7">
    <source>
        <dbReference type="Pfam" id="PF00324"/>
    </source>
</evidence>
<keyword evidence="3 6" id="KW-0812">Transmembrane</keyword>
<dbReference type="Gene3D" id="1.20.1740.10">
    <property type="entry name" value="Amino acid/polyamine transporter I"/>
    <property type="match status" value="1"/>
</dbReference>
<evidence type="ECO:0000313" key="8">
    <source>
        <dbReference type="EMBL" id="KAF6790000.1"/>
    </source>
</evidence>
<organism evidence="8 9">
    <name type="scientific">Colletotrichum sojae</name>
    <dbReference type="NCBI Taxonomy" id="2175907"/>
    <lineage>
        <taxon>Eukaryota</taxon>
        <taxon>Fungi</taxon>
        <taxon>Dikarya</taxon>
        <taxon>Ascomycota</taxon>
        <taxon>Pezizomycotina</taxon>
        <taxon>Sordariomycetes</taxon>
        <taxon>Hypocreomycetidae</taxon>
        <taxon>Glomerellales</taxon>
        <taxon>Glomerellaceae</taxon>
        <taxon>Colletotrichum</taxon>
        <taxon>Colletotrichum orchidearum species complex</taxon>
    </lineage>
</organism>
<evidence type="ECO:0000256" key="2">
    <source>
        <dbReference type="ARBA" id="ARBA00022448"/>
    </source>
</evidence>
<evidence type="ECO:0000313" key="9">
    <source>
        <dbReference type="Proteomes" id="UP000652219"/>
    </source>
</evidence>
<gene>
    <name evidence="8" type="ORF">CSOJ01_14674</name>
</gene>
<reference evidence="8 9" key="1">
    <citation type="journal article" date="2020" name="Phytopathology">
        <title>Genome Sequence Resources of Colletotrichum truncatum, C. plurivorum, C. musicola, and C. sojae: Four Species Pathogenic to Soybean (Glycine max).</title>
        <authorList>
            <person name="Rogerio F."/>
            <person name="Boufleur T.R."/>
            <person name="Ciampi-Guillardi M."/>
            <person name="Sukno S.A."/>
            <person name="Thon M.R."/>
            <person name="Massola Junior N.S."/>
            <person name="Baroncelli R."/>
        </authorList>
    </citation>
    <scope>NUCLEOTIDE SEQUENCE [LARGE SCALE GENOMIC DNA]</scope>
    <source>
        <strain evidence="8 9">LFN0009</strain>
    </source>
</reference>
<proteinExistence type="predicted"/>
<protein>
    <submittedName>
        <fullName evidence="8">Amino acid transporter</fullName>
    </submittedName>
</protein>
<feature type="transmembrane region" description="Helical" evidence="6">
    <location>
        <begin position="56"/>
        <end position="78"/>
    </location>
</feature>